<dbReference type="InterPro" id="IPR000683">
    <property type="entry name" value="Gfo/Idh/MocA-like_OxRdtase_N"/>
</dbReference>
<dbReference type="InterPro" id="IPR051317">
    <property type="entry name" value="Gfo/Idh/MocA_oxidoreduct"/>
</dbReference>
<dbReference type="Pfam" id="PF01408">
    <property type="entry name" value="GFO_IDH_MocA"/>
    <property type="match status" value="1"/>
</dbReference>
<proteinExistence type="predicted"/>
<organism evidence="2 3">
    <name type="scientific">Paenibacillus contaminans</name>
    <dbReference type="NCBI Taxonomy" id="450362"/>
    <lineage>
        <taxon>Bacteria</taxon>
        <taxon>Bacillati</taxon>
        <taxon>Bacillota</taxon>
        <taxon>Bacilli</taxon>
        <taxon>Bacillales</taxon>
        <taxon>Paenibacillaceae</taxon>
        <taxon>Paenibacillus</taxon>
    </lineage>
</organism>
<name>A0A329MLV5_9BACL</name>
<dbReference type="GO" id="GO:0000166">
    <property type="term" value="F:nucleotide binding"/>
    <property type="evidence" value="ECO:0007669"/>
    <property type="project" value="InterPro"/>
</dbReference>
<dbReference type="InterPro" id="IPR036291">
    <property type="entry name" value="NAD(P)-bd_dom_sf"/>
</dbReference>
<dbReference type="OrthoDB" id="9815825at2"/>
<gene>
    <name evidence="2" type="ORF">DQG23_12255</name>
</gene>
<comment type="caution">
    <text evidence="2">The sequence shown here is derived from an EMBL/GenBank/DDBJ whole genome shotgun (WGS) entry which is preliminary data.</text>
</comment>
<evidence type="ECO:0000313" key="2">
    <source>
        <dbReference type="EMBL" id="RAV20859.1"/>
    </source>
</evidence>
<sequence>MKRLKIGVVGLGEVAQIIHLPLLDRMDQKFEIAAICDISDRLLSFIGEKYRVPEARRFTDFRSLVRLSELDAVFVLNSDDIHKESAIAALREGKHVFVEKPMCLTKEDAEAIIREKNAANRQVMVGYMRRFAPAFRLALDEVNKLEKINYVHVRDIIGYNRFFIEQSSEVYRPNDIPAHLSEERSARIEMQFREALGEDAAAETRSLYALLTSLSCHDLSAMRHMLGMPKGVVSCVVCEDFCHVLFDYGSFIASYEVGVDRQRRFDAFIEVYGPEKTIKVQYNTPYIRQLPTALHIKETVEDAYEERTIRPTFKDAYVIELEHWYDVVAIGADPITTAEDSLLDLELFEMIICKMAVVKP</sequence>
<dbReference type="Proteomes" id="UP000250369">
    <property type="component" value="Unassembled WGS sequence"/>
</dbReference>
<dbReference type="Gene3D" id="3.30.360.10">
    <property type="entry name" value="Dihydrodipicolinate Reductase, domain 2"/>
    <property type="match status" value="1"/>
</dbReference>
<accession>A0A329MLV5</accession>
<dbReference type="SUPFAM" id="SSF55347">
    <property type="entry name" value="Glyceraldehyde-3-phosphate dehydrogenase-like, C-terminal domain"/>
    <property type="match status" value="1"/>
</dbReference>
<evidence type="ECO:0000259" key="1">
    <source>
        <dbReference type="Pfam" id="PF01408"/>
    </source>
</evidence>
<dbReference type="SUPFAM" id="SSF51735">
    <property type="entry name" value="NAD(P)-binding Rossmann-fold domains"/>
    <property type="match status" value="1"/>
</dbReference>
<keyword evidence="3" id="KW-1185">Reference proteome</keyword>
<dbReference type="Gene3D" id="3.40.50.720">
    <property type="entry name" value="NAD(P)-binding Rossmann-like Domain"/>
    <property type="match status" value="1"/>
</dbReference>
<feature type="domain" description="Gfo/Idh/MocA-like oxidoreductase N-terminal" evidence="1">
    <location>
        <begin position="4"/>
        <end position="127"/>
    </location>
</feature>
<dbReference type="PANTHER" id="PTHR43708">
    <property type="entry name" value="CONSERVED EXPRESSED OXIDOREDUCTASE (EUROFUNG)"/>
    <property type="match status" value="1"/>
</dbReference>
<protein>
    <submittedName>
        <fullName evidence="2">Gfo/Idh/MocA family oxidoreductase</fullName>
    </submittedName>
</protein>
<evidence type="ECO:0000313" key="3">
    <source>
        <dbReference type="Proteomes" id="UP000250369"/>
    </source>
</evidence>
<dbReference type="EMBL" id="QMFB01000006">
    <property type="protein sequence ID" value="RAV20859.1"/>
    <property type="molecule type" value="Genomic_DNA"/>
</dbReference>
<dbReference type="RefSeq" id="WP_113031138.1">
    <property type="nucleotide sequence ID" value="NZ_QMFB01000006.1"/>
</dbReference>
<reference evidence="2 3" key="1">
    <citation type="journal article" date="2009" name="Int. J. Syst. Evol. Microbiol.">
        <title>Paenibacillus contaminans sp. nov., isolated from a contaminated laboratory plate.</title>
        <authorList>
            <person name="Chou J.H."/>
            <person name="Lee J.H."/>
            <person name="Lin M.C."/>
            <person name="Chang P.S."/>
            <person name="Arun A.B."/>
            <person name="Young C.C."/>
            <person name="Chen W.M."/>
        </authorList>
    </citation>
    <scope>NUCLEOTIDE SEQUENCE [LARGE SCALE GENOMIC DNA]</scope>
    <source>
        <strain evidence="2 3">CKOBP-6</strain>
    </source>
</reference>
<dbReference type="AlphaFoldDB" id="A0A329MLV5"/>
<dbReference type="PANTHER" id="PTHR43708:SF4">
    <property type="entry name" value="OXIDOREDUCTASE YCEM-RELATED"/>
    <property type="match status" value="1"/>
</dbReference>